<dbReference type="InterPro" id="IPR038987">
    <property type="entry name" value="MoeA-like"/>
</dbReference>
<dbReference type="Pfam" id="PF03454">
    <property type="entry name" value="MoeA_C"/>
    <property type="match status" value="1"/>
</dbReference>
<dbReference type="EC" id="2.10.1.1" evidence="7"/>
<evidence type="ECO:0000259" key="8">
    <source>
        <dbReference type="SMART" id="SM00852"/>
    </source>
</evidence>
<dbReference type="Pfam" id="PF03453">
    <property type="entry name" value="MoeA_N"/>
    <property type="match status" value="1"/>
</dbReference>
<evidence type="ECO:0000256" key="1">
    <source>
        <dbReference type="ARBA" id="ARBA00002901"/>
    </source>
</evidence>
<dbReference type="Proteomes" id="UP000654604">
    <property type="component" value="Unassembled WGS sequence"/>
</dbReference>
<sequence length="405" mass="44485">MLPIQEAFDIIIDYVKPLDEIETVNLSQAYNRILGKAINSPHDFPYWDNSAMDGYGVRSEDLAKIKDGKDVYLEIVEEIPAGYVPQKRIKSNQCARIFTGAMMPDGADTVVMQEKTDSHGKLVKILESSPRGNFVRKKGSFYGANDGLLPAGVKINSPEMAILATAQCTEVNVVRSPLVAILSTGDELIYPHETLSRGKIIDSNQYLLHSFISQNGAISVPMGIIPDQKEQLEGAIASALEKADFVLSTGGVSVGEYDYVKEILVKLGGKILMEKVAIKPGKPLTVAVFPDNKLYFGIPGNPVSTMVICWRFLKSAISKLSGETNYYLPQIVEAICQENLKAEEKRECYLWGRANIVNGQYHFNLSQGLHNSGNLINLQQTNGLAILPVGVSHVKQGDKIKIMLV</sequence>
<dbReference type="PANTHER" id="PTHR10192">
    <property type="entry name" value="MOLYBDOPTERIN BIOSYNTHESIS PROTEIN"/>
    <property type="match status" value="1"/>
</dbReference>
<name>A0ABR9V6Q2_9CHRO</name>
<feature type="domain" description="MoaB/Mog" evidence="8">
    <location>
        <begin position="180"/>
        <end position="319"/>
    </location>
</feature>
<dbReference type="PANTHER" id="PTHR10192:SF5">
    <property type="entry name" value="GEPHYRIN"/>
    <property type="match status" value="1"/>
</dbReference>
<evidence type="ECO:0000256" key="3">
    <source>
        <dbReference type="ARBA" id="ARBA00010763"/>
    </source>
</evidence>
<dbReference type="InterPro" id="IPR005110">
    <property type="entry name" value="MoeA_linker/N"/>
</dbReference>
<dbReference type="Gene3D" id="2.40.340.10">
    <property type="entry name" value="MoeA, C-terminal, domain IV"/>
    <property type="match status" value="1"/>
</dbReference>
<dbReference type="InterPro" id="IPR036688">
    <property type="entry name" value="MoeA_C_domain_IV_sf"/>
</dbReference>
<evidence type="ECO:0000256" key="2">
    <source>
        <dbReference type="ARBA" id="ARBA00005046"/>
    </source>
</evidence>
<organism evidence="9 10">
    <name type="scientific">Cyanobacterium stanieri LEGE 03274</name>
    <dbReference type="NCBI Taxonomy" id="1828756"/>
    <lineage>
        <taxon>Bacteria</taxon>
        <taxon>Bacillati</taxon>
        <taxon>Cyanobacteriota</taxon>
        <taxon>Cyanophyceae</taxon>
        <taxon>Oscillatoriophycideae</taxon>
        <taxon>Chroococcales</taxon>
        <taxon>Geminocystaceae</taxon>
        <taxon>Cyanobacterium</taxon>
    </lineage>
</organism>
<dbReference type="Gene3D" id="3.40.980.10">
    <property type="entry name" value="MoaB/Mog-like domain"/>
    <property type="match status" value="1"/>
</dbReference>
<dbReference type="SMART" id="SM00852">
    <property type="entry name" value="MoCF_biosynth"/>
    <property type="match status" value="1"/>
</dbReference>
<gene>
    <name evidence="9" type="ORF">IQ215_12710</name>
</gene>
<comment type="cofactor">
    <cofactor evidence="7">
        <name>Mg(2+)</name>
        <dbReference type="ChEBI" id="CHEBI:18420"/>
    </cofactor>
</comment>
<comment type="similarity">
    <text evidence="3 7">Belongs to the MoeA family.</text>
</comment>
<evidence type="ECO:0000256" key="6">
    <source>
        <dbReference type="ARBA" id="ARBA00047317"/>
    </source>
</evidence>
<comment type="caution">
    <text evidence="9">The sequence shown here is derived from an EMBL/GenBank/DDBJ whole genome shotgun (WGS) entry which is preliminary data.</text>
</comment>
<reference evidence="9 10" key="1">
    <citation type="submission" date="2020-10" db="EMBL/GenBank/DDBJ databases">
        <authorList>
            <person name="Castelo-Branco R."/>
            <person name="Eusebio N."/>
            <person name="Adriana R."/>
            <person name="Vieira A."/>
            <person name="Brugerolle De Fraissinette N."/>
            <person name="Rezende De Castro R."/>
            <person name="Schneider M.P."/>
            <person name="Vasconcelos V."/>
            <person name="Leao P.N."/>
        </authorList>
    </citation>
    <scope>NUCLEOTIDE SEQUENCE [LARGE SCALE GENOMIC DNA]</scope>
    <source>
        <strain evidence="9 10">LEGE 03274</strain>
    </source>
</reference>
<evidence type="ECO:0000313" key="10">
    <source>
        <dbReference type="Proteomes" id="UP000654604"/>
    </source>
</evidence>
<dbReference type="NCBIfam" id="NF045515">
    <property type="entry name" value="Glp_gephyrin"/>
    <property type="match status" value="1"/>
</dbReference>
<dbReference type="InterPro" id="IPR036425">
    <property type="entry name" value="MoaB/Mog-like_dom_sf"/>
</dbReference>
<keyword evidence="7" id="KW-0460">Magnesium</keyword>
<dbReference type="NCBIfam" id="TIGR00177">
    <property type="entry name" value="molyb_syn"/>
    <property type="match status" value="1"/>
</dbReference>
<keyword evidence="7" id="KW-0808">Transferase</keyword>
<comment type="function">
    <text evidence="1 7">Catalyzes the insertion of molybdate into adenylated molybdopterin with the concomitant release of AMP.</text>
</comment>
<dbReference type="InterPro" id="IPR008284">
    <property type="entry name" value="MoCF_biosynth_CS"/>
</dbReference>
<dbReference type="InterPro" id="IPR036135">
    <property type="entry name" value="MoeA_linker/N_sf"/>
</dbReference>
<dbReference type="InterPro" id="IPR001453">
    <property type="entry name" value="MoaB/Mog_dom"/>
</dbReference>
<dbReference type="EMBL" id="JADEWC010000036">
    <property type="protein sequence ID" value="MBE9223558.1"/>
    <property type="molecule type" value="Genomic_DNA"/>
</dbReference>
<keyword evidence="7" id="KW-0479">Metal-binding</keyword>
<dbReference type="SUPFAM" id="SSF63867">
    <property type="entry name" value="MoeA C-terminal domain-like"/>
    <property type="match status" value="1"/>
</dbReference>
<evidence type="ECO:0000313" key="9">
    <source>
        <dbReference type="EMBL" id="MBE9223558.1"/>
    </source>
</evidence>
<protein>
    <recommendedName>
        <fullName evidence="7">Molybdopterin molybdenumtransferase</fullName>
        <ecNumber evidence="7">2.10.1.1</ecNumber>
    </recommendedName>
</protein>
<dbReference type="CDD" id="cd00887">
    <property type="entry name" value="MoeA"/>
    <property type="match status" value="1"/>
</dbReference>
<dbReference type="Gene3D" id="2.170.190.11">
    <property type="entry name" value="Molybdopterin biosynthesis moea protein, domain 3"/>
    <property type="match status" value="1"/>
</dbReference>
<dbReference type="InterPro" id="IPR005111">
    <property type="entry name" value="MoeA_C_domain_IV"/>
</dbReference>
<keyword evidence="5 7" id="KW-0501">Molybdenum cofactor biosynthesis</keyword>
<dbReference type="SUPFAM" id="SSF53218">
    <property type="entry name" value="Molybdenum cofactor biosynthesis proteins"/>
    <property type="match status" value="1"/>
</dbReference>
<accession>A0ABR9V6Q2</accession>
<dbReference type="Gene3D" id="3.90.105.10">
    <property type="entry name" value="Molybdopterin biosynthesis moea protein, domain 2"/>
    <property type="match status" value="1"/>
</dbReference>
<dbReference type="SUPFAM" id="SSF63882">
    <property type="entry name" value="MoeA N-terminal region -like"/>
    <property type="match status" value="1"/>
</dbReference>
<proteinExistence type="inferred from homology"/>
<keyword evidence="4 7" id="KW-0500">Molybdenum</keyword>
<dbReference type="RefSeq" id="WP_193801791.1">
    <property type="nucleotide sequence ID" value="NZ_JADEWC010000036.1"/>
</dbReference>
<dbReference type="PROSITE" id="PS01079">
    <property type="entry name" value="MOCF_BIOSYNTHESIS_2"/>
    <property type="match status" value="1"/>
</dbReference>
<comment type="catalytic activity">
    <reaction evidence="6">
        <text>adenylyl-molybdopterin + molybdate = Mo-molybdopterin + AMP + H(+)</text>
        <dbReference type="Rhea" id="RHEA:35047"/>
        <dbReference type="ChEBI" id="CHEBI:15378"/>
        <dbReference type="ChEBI" id="CHEBI:36264"/>
        <dbReference type="ChEBI" id="CHEBI:62727"/>
        <dbReference type="ChEBI" id="CHEBI:71302"/>
        <dbReference type="ChEBI" id="CHEBI:456215"/>
        <dbReference type="EC" id="2.10.1.1"/>
    </reaction>
</comment>
<evidence type="ECO:0000256" key="4">
    <source>
        <dbReference type="ARBA" id="ARBA00022505"/>
    </source>
</evidence>
<evidence type="ECO:0000256" key="5">
    <source>
        <dbReference type="ARBA" id="ARBA00023150"/>
    </source>
</evidence>
<evidence type="ECO:0000256" key="7">
    <source>
        <dbReference type="RuleBase" id="RU365090"/>
    </source>
</evidence>
<keyword evidence="10" id="KW-1185">Reference proteome</keyword>
<comment type="pathway">
    <text evidence="2 7">Cofactor biosynthesis; molybdopterin biosynthesis.</text>
</comment>
<dbReference type="Pfam" id="PF00994">
    <property type="entry name" value="MoCF_biosynth"/>
    <property type="match status" value="1"/>
</dbReference>